<evidence type="ECO:0000256" key="3">
    <source>
        <dbReference type="SAM" id="MobiDB-lite"/>
    </source>
</evidence>
<dbReference type="InterPro" id="IPR036409">
    <property type="entry name" value="Aldolase_II/adducin_N_sf"/>
</dbReference>
<feature type="compositionally biased region" description="Polar residues" evidence="3">
    <location>
        <begin position="19"/>
        <end position="31"/>
    </location>
</feature>
<gene>
    <name evidence="5" type="ORF">SAMN05660733_02727</name>
</gene>
<evidence type="ECO:0000256" key="2">
    <source>
        <dbReference type="ARBA" id="ARBA00023002"/>
    </source>
</evidence>
<dbReference type="InterPro" id="IPR036291">
    <property type="entry name" value="NAD(P)-bd_dom_sf"/>
</dbReference>
<dbReference type="NCBIfam" id="NF006188">
    <property type="entry name" value="PRK08324.1-1"/>
    <property type="match status" value="1"/>
</dbReference>
<dbReference type="InterPro" id="IPR013454">
    <property type="entry name" value="Bifunc_RhaD/ADH"/>
</dbReference>
<dbReference type="AlphaFoldDB" id="A0A1W2D4H3"/>
<dbReference type="PANTHER" id="PTHR43669">
    <property type="entry name" value="5-KETO-D-GLUCONATE 5-REDUCTASE"/>
    <property type="match status" value="1"/>
</dbReference>
<dbReference type="FunFam" id="3.40.50.720:FF:000084">
    <property type="entry name" value="Short-chain dehydrogenase reductase"/>
    <property type="match status" value="1"/>
</dbReference>
<dbReference type="eggNOG" id="COG1028">
    <property type="taxonomic scope" value="Bacteria"/>
</dbReference>
<organism evidence="5 6">
    <name type="scientific">Lentzea albidocapillata</name>
    <dbReference type="NCBI Taxonomy" id="40571"/>
    <lineage>
        <taxon>Bacteria</taxon>
        <taxon>Bacillati</taxon>
        <taxon>Actinomycetota</taxon>
        <taxon>Actinomycetes</taxon>
        <taxon>Pseudonocardiales</taxon>
        <taxon>Pseudonocardiaceae</taxon>
        <taxon>Lentzea</taxon>
    </lineage>
</organism>
<feature type="region of interest" description="Disordered" evidence="3">
    <location>
        <begin position="7"/>
        <end position="40"/>
    </location>
</feature>
<dbReference type="NCBIfam" id="TIGR02632">
    <property type="entry name" value="RhaD_aldol-ADH"/>
    <property type="match status" value="1"/>
</dbReference>
<evidence type="ECO:0000313" key="5">
    <source>
        <dbReference type="EMBL" id="SMC92437.1"/>
    </source>
</evidence>
<dbReference type="RefSeq" id="WP_030478610.1">
    <property type="nucleotide sequence ID" value="NZ_FWYC01000006.1"/>
</dbReference>
<dbReference type="Proteomes" id="UP000192840">
    <property type="component" value="Unassembled WGS sequence"/>
</dbReference>
<dbReference type="PRINTS" id="PR00081">
    <property type="entry name" value="GDHRDH"/>
</dbReference>
<evidence type="ECO:0000313" key="6">
    <source>
        <dbReference type="Proteomes" id="UP000192840"/>
    </source>
</evidence>
<feature type="domain" description="Class II aldolase/adducin N-terminal" evidence="4">
    <location>
        <begin position="6"/>
        <end position="208"/>
    </location>
</feature>
<dbReference type="SMART" id="SM01007">
    <property type="entry name" value="Aldolase_II"/>
    <property type="match status" value="1"/>
</dbReference>
<dbReference type="GO" id="GO:0016491">
    <property type="term" value="F:oxidoreductase activity"/>
    <property type="evidence" value="ECO:0007669"/>
    <property type="project" value="UniProtKB-KW"/>
</dbReference>
<reference evidence="6" key="1">
    <citation type="submission" date="2017-04" db="EMBL/GenBank/DDBJ databases">
        <authorList>
            <person name="Varghese N."/>
            <person name="Submissions S."/>
        </authorList>
    </citation>
    <scope>NUCLEOTIDE SEQUENCE [LARGE SCALE GENOMIC DNA]</scope>
    <source>
        <strain evidence="6">DSM 44073</strain>
    </source>
</reference>
<dbReference type="NCBIfam" id="NF006189">
    <property type="entry name" value="PRK08324.1-3"/>
    <property type="match status" value="1"/>
</dbReference>
<sequence length="674" mass="71641">MEQVQALLGRSNRLGADPRNTNYAGGNTSAKDQAPDPVTGQPVELMWVKGSGGDLGTLEESGLAVLRLDRLRALTEVYPGVEREDEMVAAFDFCLHGKGGAAPSIDTAMHGLVDAAHVDHLHPDAGIAFATAADGEALVKACFGERVAWVPWRRPGFQLGLDIAAIRRDHPQAIGVVLGGHGITAWGATSEECEAHSLEIIQTAQRYLDDHGRAEPFGPVVHEPLSAEERRVRAAELAPVIRGLASADSPQAGHFTDSGVVLDFLSRERHPELAARGTSCPDHFLRTKVRPLVLDLPPSAPVEDVVERLRQLHAAYREEYRAYYERHAEPDSPPMRGADPAIVLVPGVGMFSFGRNKQTARVAGEFYVNAINVMRGAESVSRYAPIDEREKFRIEYWSLEEAKLRRMPKPKPLATRVALVTGGGSGIGRAVAERLAAEGACVVVADRDGDAAREVASGIGSSDVAVPVTVDVTDAAGIAEAFRAAALAFGGVDLVVNNAGLSISKPLDQTTEADWDLQHDVMAKGSFLVSQQAARVMRAQGMGGDIIYISSKNAVFAGPNNVAYGAAKANQAHQVRLLAAELGEDGIRVNGINPDGVVRGSGIFAGGWGAQRAAVYGVPEEKLGEFYAQRTLLKREVLPEHVAAAVFALTAGDLSLTTGLHVPVDAGVAAAFLR</sequence>
<dbReference type="InterPro" id="IPR001303">
    <property type="entry name" value="Aldolase_II/adducin_N"/>
</dbReference>
<evidence type="ECO:0000259" key="4">
    <source>
        <dbReference type="SMART" id="SM01007"/>
    </source>
</evidence>
<protein>
    <submittedName>
        <fullName evidence="5">Rhamnulose-1-phosphate aldolase/alcohol dehydrogenase</fullName>
    </submittedName>
</protein>
<dbReference type="InterPro" id="IPR002347">
    <property type="entry name" value="SDR_fam"/>
</dbReference>
<dbReference type="Gene3D" id="3.40.225.10">
    <property type="entry name" value="Class II aldolase/adducin N-terminal domain"/>
    <property type="match status" value="1"/>
</dbReference>
<dbReference type="SUPFAM" id="SSF53639">
    <property type="entry name" value="AraD/HMP-PK domain-like"/>
    <property type="match status" value="1"/>
</dbReference>
<dbReference type="PRINTS" id="PR00080">
    <property type="entry name" value="SDRFAMILY"/>
</dbReference>
<proteinExistence type="inferred from homology"/>
<comment type="similarity">
    <text evidence="1">Belongs to the short-chain dehydrogenases/reductases (SDR) family.</text>
</comment>
<dbReference type="EMBL" id="FWYC01000006">
    <property type="protein sequence ID" value="SMC92437.1"/>
    <property type="molecule type" value="Genomic_DNA"/>
</dbReference>
<keyword evidence="6" id="KW-1185">Reference proteome</keyword>
<dbReference type="STRING" id="40571.SAMN05660733_02727"/>
<name>A0A1W2D4H3_9PSEU</name>
<keyword evidence="2" id="KW-0560">Oxidoreductase</keyword>
<evidence type="ECO:0000256" key="1">
    <source>
        <dbReference type="ARBA" id="ARBA00006484"/>
    </source>
</evidence>
<dbReference type="OrthoDB" id="9774430at2"/>
<dbReference type="Gene3D" id="3.40.50.720">
    <property type="entry name" value="NAD(P)-binding Rossmann-like Domain"/>
    <property type="match status" value="1"/>
</dbReference>
<dbReference type="SUPFAM" id="SSF51735">
    <property type="entry name" value="NAD(P)-binding Rossmann-fold domains"/>
    <property type="match status" value="1"/>
</dbReference>
<dbReference type="Pfam" id="PF13561">
    <property type="entry name" value="adh_short_C2"/>
    <property type="match status" value="1"/>
</dbReference>
<dbReference type="eggNOG" id="COG3347">
    <property type="taxonomic scope" value="Bacteria"/>
</dbReference>
<dbReference type="Pfam" id="PF00596">
    <property type="entry name" value="Aldolase_II"/>
    <property type="match status" value="1"/>
</dbReference>
<dbReference type="PANTHER" id="PTHR43669:SF8">
    <property type="entry name" value="SHORT-CHAIN TYPE DEHYDROGENASE_REDUCTASE-RELATED"/>
    <property type="match status" value="1"/>
</dbReference>
<accession>A0A1W2D4H3</accession>